<evidence type="ECO:0000313" key="2">
    <source>
        <dbReference type="Proteomes" id="UP000886501"/>
    </source>
</evidence>
<reference evidence="1" key="1">
    <citation type="submission" date="2019-10" db="EMBL/GenBank/DDBJ databases">
        <authorList>
            <consortium name="DOE Joint Genome Institute"/>
            <person name="Kuo A."/>
            <person name="Miyauchi S."/>
            <person name="Kiss E."/>
            <person name="Drula E."/>
            <person name="Kohler A."/>
            <person name="Sanchez-Garcia M."/>
            <person name="Andreopoulos B."/>
            <person name="Barry K.W."/>
            <person name="Bonito G."/>
            <person name="Buee M."/>
            <person name="Carver A."/>
            <person name="Chen C."/>
            <person name="Cichocki N."/>
            <person name="Clum A."/>
            <person name="Culley D."/>
            <person name="Crous P.W."/>
            <person name="Fauchery L."/>
            <person name="Girlanda M."/>
            <person name="Hayes R."/>
            <person name="Keri Z."/>
            <person name="Labutti K."/>
            <person name="Lipzen A."/>
            <person name="Lombard V."/>
            <person name="Magnuson J."/>
            <person name="Maillard F."/>
            <person name="Morin E."/>
            <person name="Murat C."/>
            <person name="Nolan M."/>
            <person name="Ohm R."/>
            <person name="Pangilinan J."/>
            <person name="Pereira M."/>
            <person name="Perotto S."/>
            <person name="Peter M."/>
            <person name="Riley R."/>
            <person name="Sitrit Y."/>
            <person name="Stielow B."/>
            <person name="Szollosi G."/>
            <person name="Zifcakova L."/>
            <person name="Stursova M."/>
            <person name="Spatafora J.W."/>
            <person name="Tedersoo L."/>
            <person name="Vaario L.-M."/>
            <person name="Yamada A."/>
            <person name="Yan M."/>
            <person name="Wang P."/>
            <person name="Xu J."/>
            <person name="Bruns T."/>
            <person name="Baldrian P."/>
            <person name="Vilgalys R."/>
            <person name="Henrissat B."/>
            <person name="Grigoriev I.V."/>
            <person name="Hibbett D."/>
            <person name="Nagy L.G."/>
            <person name="Martin F.M."/>
        </authorList>
    </citation>
    <scope>NUCLEOTIDE SEQUENCE</scope>
    <source>
        <strain evidence="1">P2</strain>
    </source>
</reference>
<comment type="caution">
    <text evidence="1">The sequence shown here is derived from an EMBL/GenBank/DDBJ whole genome shotgun (WGS) entry which is preliminary data.</text>
</comment>
<accession>A0ACB6ZMM5</accession>
<name>A0ACB6ZMM5_THEGA</name>
<reference evidence="1" key="2">
    <citation type="journal article" date="2020" name="Nat. Commun.">
        <title>Large-scale genome sequencing of mycorrhizal fungi provides insights into the early evolution of symbiotic traits.</title>
        <authorList>
            <person name="Miyauchi S."/>
            <person name="Kiss E."/>
            <person name="Kuo A."/>
            <person name="Drula E."/>
            <person name="Kohler A."/>
            <person name="Sanchez-Garcia M."/>
            <person name="Morin E."/>
            <person name="Andreopoulos B."/>
            <person name="Barry K.W."/>
            <person name="Bonito G."/>
            <person name="Buee M."/>
            <person name="Carver A."/>
            <person name="Chen C."/>
            <person name="Cichocki N."/>
            <person name="Clum A."/>
            <person name="Culley D."/>
            <person name="Crous P.W."/>
            <person name="Fauchery L."/>
            <person name="Girlanda M."/>
            <person name="Hayes R.D."/>
            <person name="Keri Z."/>
            <person name="LaButti K."/>
            <person name="Lipzen A."/>
            <person name="Lombard V."/>
            <person name="Magnuson J."/>
            <person name="Maillard F."/>
            <person name="Murat C."/>
            <person name="Nolan M."/>
            <person name="Ohm R.A."/>
            <person name="Pangilinan J."/>
            <person name="Pereira M.F."/>
            <person name="Perotto S."/>
            <person name="Peter M."/>
            <person name="Pfister S."/>
            <person name="Riley R."/>
            <person name="Sitrit Y."/>
            <person name="Stielow J.B."/>
            <person name="Szollosi G."/>
            <person name="Zifcakova L."/>
            <person name="Stursova M."/>
            <person name="Spatafora J.W."/>
            <person name="Tedersoo L."/>
            <person name="Vaario L.M."/>
            <person name="Yamada A."/>
            <person name="Yan M."/>
            <person name="Wang P."/>
            <person name="Xu J."/>
            <person name="Bruns T."/>
            <person name="Baldrian P."/>
            <person name="Vilgalys R."/>
            <person name="Dunand C."/>
            <person name="Henrissat B."/>
            <person name="Grigoriev I.V."/>
            <person name="Hibbett D."/>
            <person name="Nagy L.G."/>
            <person name="Martin F.M."/>
        </authorList>
    </citation>
    <scope>NUCLEOTIDE SEQUENCE</scope>
    <source>
        <strain evidence="1">P2</strain>
    </source>
</reference>
<dbReference type="Proteomes" id="UP000886501">
    <property type="component" value="Unassembled WGS sequence"/>
</dbReference>
<proteinExistence type="predicted"/>
<dbReference type="EMBL" id="MU117980">
    <property type="protein sequence ID" value="KAF9650882.1"/>
    <property type="molecule type" value="Genomic_DNA"/>
</dbReference>
<gene>
    <name evidence="1" type="ORF">BDM02DRAFT_3185038</name>
</gene>
<keyword evidence="2" id="KW-1185">Reference proteome</keyword>
<protein>
    <submittedName>
        <fullName evidence="1">Uncharacterized protein</fullName>
    </submittedName>
</protein>
<evidence type="ECO:0000313" key="1">
    <source>
        <dbReference type="EMBL" id="KAF9650882.1"/>
    </source>
</evidence>
<sequence length="2603" mass="284783">MPAAIVGLAAQLPSGPNSARNLDYRTFWDFLSRKQQAFEHIPQERLEGLSGTIPNPVGSFLKDAQLFDNVEFGVSAKDAIAMTASSRRLIELSFLALLDSGINYRGRRVGSFAAGTNAEALAHDHIGYRNIGSKVNTLANRVAYTFDLTGPSLYLDTACSSTLTATHLAIRAIESGDCEAAVVSGCQYNMDMWDWLVYSDNGILTSDRCKPFDSGADGFVRSEGAVAIVIKPFEAALIDNDHIYAVVLGTAINNNGSNVAVLKPSGKLQQQCIRDAFLNAGRDPREVDYVELHATGTKIGDPVEANAAGEVFHRCDDLIIGSVKGNLGHLEAAAFFASLLKVCLIFEKGAIPPNANLRIPNPEIAWDKYRLKVPTESVPLSARSETGRSLISLASSGIGGSNGHAVLEEPPKPAYSKIRIKPNQPVVFVVGGLSPRAASEIATALVDLLKNNSSLELLSQAVVHARRARQMPFRTHFLYIQGTAIAIPNPALVPKVQPPITFVFTGQGPQHLRMGQSLFATFEVFRNTILELDQVYENVTGRSLIKTTGLFDSSLPSSLPAVWSVEHTLPALCMVQIALFDLLASVGVKPDILVGHSAGETTMLYTSGAGSKAMALEVAVARSKAMKMTESLGAGMAALGCGYEEAVKIVARVTEKSNGVLEIGCHNSPEAIVLSGSVQLLQRAIDAAQAEGFFARQVQMLTPSHSSLMDHCYEAYYDGVRKVFDRYPGPHVPAIPCYSTVADHGRFIREFTPEYMWDNIRRPVHFHQAISAMLRDTPDAAFVEISPHPVLSSHVSSVGVLPGAMICPMRRPAKNSPAFIELTAFYSSLGALVTLGINSIDLTTLYGRASRDHAYNIPYPFTRRIFPLRADGPRVAPLVQGGYSLLKMNAKTFPDLAEHVINGEPIVPAAAFIDMGQTPTILQTGARLVWDIEFGKILSLASEVPSDVRLECQGCKWAIKTSQINAITKTYDDRVHSSGSSSQNVTAPLPELDVRQTLAKFPLIDTHDFYDLIERFAAFGPQFQRLKKLRGTAHEGMAVISIPYTPDRASDYVFNPVLLDACFHYALHPAIAQTANNRSIFLPAKLRKFVFYAAPKPGSLVYSHYVLREWTPDARVYNFTVYDDAGSVLVAMTGFELKRNSISSLPGIERRYEVALQPIVTSPILPRCTTHWSRPDRKTTDLIMTIADHGAQLLLRRSLDCGVTVGDDLSRQRYYQFAKDAVTRHLPPLPSSSIVEDIKTKWPIHFRITNRLSHVHHEVFETSTATVQALFSDDILNKFYNRDGFFGPICEAAAKTFDQTITTFVNSGKKVLRVLEVGAGTGLLTRSLCGVLENRNDVVVEYVVSDVSFALANATVKSLPYLRASPKAYDLCRTPEEQGLSPCSFDIVAGLHVIHAAPEVESVLASLHRVLIPGGSLLVVELDGSDWKHTPGSLWTDMVFGGFSEWFGYTDGRDHPSISPSGWERLSRSVGFADFQHSTEIGGGWEFLFTAQKSPAKESSFGVAIPDHHFLTYTFGKEMELQEQIKGFDVDRAISLWIIVSDGIDGDAAQGLVKSLSREYINWAIHLGIFDSETDESSRADWILTYRDCLAYDTIVHFRKDGMACVPRVVLSTPPLPSNKFDPGNSDWRSTSFGLVQSHLPSLKDQQLLVNIRYWSESFSSYRGFSGTIVQSKHSAIKPGQRIVGLTHHQEVSNRLICSAGSVMVLDTEDEADVFTEYALTSAIATLILGPARATGGIPDGPPLKVLLADEEAVTSKLMRFFSIIPSLIQTRTGAANDDERFDLILTGSKELAKRPEIGLWRGPIFVWDDVLREMTSRDSWALGHLIKTSLRLAKVKRSISEPAVISPRTLSRFMVPLPLDQKDAPLFSSSKAYLLVGGMSDLGVHFALWMYQRGAKKIILTSRRGREFLDTDALEVTKLKVAYMERRNDLTLQFEACNATSVPGMRRLMDGVKEPLGGCFLMTLVLSDGLFVSQTEDSIRRVVNVKWDSIKTLDTIVPIQTLDFCVSFSSVSALIGNLGQSNYAMANTIVDGYLARHKNAFSVSVPSISDLGYFARYQGAHESNVKSTMLSPDDLCAYLEDGLLKLYSGVRAPYYIPDMPWNQLHKETGLACDTVHLVTREETADVVGEGGGHGSSVLDKVLSLLDLTTSDFSPEVPFTSYGMDSLAATRISEALRPYIKISQMQLLGGMTWNHLEAKMREAGTATDAPSTADLANPLIKMVEKYSKNFEDHIPSSKPPTEEIVVITGTSGSVGSSVLVDCLKCPDVKHIYALNRPAADPVKAQKAAFAKRGFDPSLVDTPKLTLLNADLATGDLGIGESLLEELRTTVTHIIHAGWLINWSLDLSRFEPLVRGTRNLIDLALSSPLPTPPRIVFISSIAVLRGSTQSGQLCPEEFVGPDLALGDGYSESKWVAERILQLAATQTSLRPIIVRVDQVSGSSNGYWKTTEWLPSLIQSAAIVKCLPDSPSHAGWVPLEVVGPVIAEIRNTSSSIVNITHPKPVSWRFVLGRVAQILGVPIVPFHDWLAQLEALAASSKGNGTTAIALLETYRTVDPSATEIVPRMSNGNALRESPTLATVQPLTEKDIDSWLSYWKSTSFISF</sequence>
<organism evidence="1 2">
    <name type="scientific">Thelephora ganbajun</name>
    <name type="common">Ganba fungus</name>
    <dbReference type="NCBI Taxonomy" id="370292"/>
    <lineage>
        <taxon>Eukaryota</taxon>
        <taxon>Fungi</taxon>
        <taxon>Dikarya</taxon>
        <taxon>Basidiomycota</taxon>
        <taxon>Agaricomycotina</taxon>
        <taxon>Agaricomycetes</taxon>
        <taxon>Thelephorales</taxon>
        <taxon>Thelephoraceae</taxon>
        <taxon>Thelephora</taxon>
    </lineage>
</organism>